<proteinExistence type="predicted"/>
<comment type="caution">
    <text evidence="1">The sequence shown here is derived from an EMBL/GenBank/DDBJ whole genome shotgun (WGS) entry which is preliminary data.</text>
</comment>
<evidence type="ECO:0000313" key="1">
    <source>
        <dbReference type="EMBL" id="RKI02704.1"/>
    </source>
</evidence>
<evidence type="ECO:0000313" key="2">
    <source>
        <dbReference type="Proteomes" id="UP000278907"/>
    </source>
</evidence>
<accession>A0ABX9QDV0</accession>
<organism evidence="1 2">
    <name type="scientific">Corallococcus praedator</name>
    <dbReference type="NCBI Taxonomy" id="2316724"/>
    <lineage>
        <taxon>Bacteria</taxon>
        <taxon>Pseudomonadati</taxon>
        <taxon>Myxococcota</taxon>
        <taxon>Myxococcia</taxon>
        <taxon>Myxococcales</taxon>
        <taxon>Cystobacterineae</taxon>
        <taxon>Myxococcaceae</taxon>
        <taxon>Corallococcus</taxon>
    </lineage>
</organism>
<dbReference type="Proteomes" id="UP000278907">
    <property type="component" value="Unassembled WGS sequence"/>
</dbReference>
<dbReference type="RefSeq" id="WP_120630786.1">
    <property type="nucleotide sequence ID" value="NZ_RAWI01000201.1"/>
</dbReference>
<reference evidence="1 2" key="1">
    <citation type="submission" date="2018-09" db="EMBL/GenBank/DDBJ databases">
        <authorList>
            <person name="Livingstone P.G."/>
            <person name="Whitworth D.E."/>
        </authorList>
    </citation>
    <scope>NUCLEOTIDE SEQUENCE [LARGE SCALE GENOMIC DNA]</scope>
    <source>
        <strain evidence="1 2">CA031B</strain>
    </source>
</reference>
<dbReference type="EMBL" id="RAWI01000201">
    <property type="protein sequence ID" value="RKI02704.1"/>
    <property type="molecule type" value="Genomic_DNA"/>
</dbReference>
<name>A0ABX9QDV0_9BACT</name>
<gene>
    <name evidence="1" type="ORF">D7Y13_23960</name>
</gene>
<keyword evidence="2" id="KW-1185">Reference proteome</keyword>
<protein>
    <submittedName>
        <fullName evidence="1">Uncharacterized protein</fullName>
    </submittedName>
</protein>
<sequence>MGTGSTSTLTLHECKVRASLLLKDLDSPDTARATRAAERMRALPFFAGLPLGQVLARRDTVKHKHGLTVIAREAGHATWALLKQALESVSAPGLDTRVFFQKGPAVFLNRWCATYEEAAASLAAQGGFLFPFRHQYFVCEAGFLQALGIDVKDPDWERLGHDWVRPRDPAAKARLEAKLVALGYGGQHVAG</sequence>